<keyword evidence="12" id="KW-0732">Signal</keyword>
<evidence type="ECO:0000256" key="4">
    <source>
        <dbReference type="ARBA" id="ARBA00022759"/>
    </source>
</evidence>
<comment type="caution">
    <text evidence="13">The sequence shown here is derived from an EMBL/GenBank/DDBJ whole genome shotgun (WGS) entry which is preliminary data.</text>
</comment>
<keyword evidence="4" id="KW-0255">Endonuclease</keyword>
<keyword evidence="14" id="KW-1185">Reference proteome</keyword>
<accession>A0A0F4YJ26</accession>
<dbReference type="Gene3D" id="3.90.730.10">
    <property type="entry name" value="Ribonuclease T2-like"/>
    <property type="match status" value="1"/>
</dbReference>
<evidence type="ECO:0000256" key="5">
    <source>
        <dbReference type="ARBA" id="ARBA00022801"/>
    </source>
</evidence>
<dbReference type="GO" id="GO:0003723">
    <property type="term" value="F:RNA binding"/>
    <property type="evidence" value="ECO:0007669"/>
    <property type="project" value="InterPro"/>
</dbReference>
<dbReference type="Pfam" id="PF00445">
    <property type="entry name" value="Ribonuclease_T2"/>
    <property type="match status" value="1"/>
</dbReference>
<evidence type="ECO:0000256" key="9">
    <source>
        <dbReference type="PIRSR" id="PIRSR633697-1"/>
    </source>
</evidence>
<name>A0A0F4YJ26_RASE3</name>
<dbReference type="InterPro" id="IPR036430">
    <property type="entry name" value="RNase_T2-like_sf"/>
</dbReference>
<evidence type="ECO:0000256" key="1">
    <source>
        <dbReference type="ARBA" id="ARBA00007469"/>
    </source>
</evidence>
<evidence type="ECO:0000256" key="7">
    <source>
        <dbReference type="ARBA" id="ARBA00023180"/>
    </source>
</evidence>
<keyword evidence="3" id="KW-0540">Nuclease</keyword>
<feature type="chain" id="PRO_5002481584" description="ribonuclease T2" evidence="12">
    <location>
        <begin position="25"/>
        <end position="274"/>
    </location>
</feature>
<dbReference type="FunFam" id="3.90.730.10:FF:000004">
    <property type="entry name" value="Ribonuclease T2-like"/>
    <property type="match status" value="1"/>
</dbReference>
<dbReference type="AlphaFoldDB" id="A0A0F4YJ26"/>
<dbReference type="EC" id="4.6.1.19" evidence="2"/>
<evidence type="ECO:0000256" key="3">
    <source>
        <dbReference type="ARBA" id="ARBA00022722"/>
    </source>
</evidence>
<feature type="signal peptide" evidence="12">
    <location>
        <begin position="1"/>
        <end position="24"/>
    </location>
</feature>
<gene>
    <name evidence="13" type="ORF">T310_8179</name>
</gene>
<dbReference type="InterPro" id="IPR033697">
    <property type="entry name" value="Ribonuclease_T2_eukaryotic"/>
</dbReference>
<organism evidence="13 14">
    <name type="scientific">Rasamsonia emersonii (strain ATCC 16479 / CBS 393.64 / IMI 116815)</name>
    <dbReference type="NCBI Taxonomy" id="1408163"/>
    <lineage>
        <taxon>Eukaryota</taxon>
        <taxon>Fungi</taxon>
        <taxon>Dikarya</taxon>
        <taxon>Ascomycota</taxon>
        <taxon>Pezizomycotina</taxon>
        <taxon>Eurotiomycetes</taxon>
        <taxon>Eurotiomycetidae</taxon>
        <taxon>Eurotiales</taxon>
        <taxon>Trichocomaceae</taxon>
        <taxon>Rasamsonia</taxon>
    </lineage>
</organism>
<dbReference type="GeneID" id="25320439"/>
<reference evidence="13 14" key="1">
    <citation type="submission" date="2015-04" db="EMBL/GenBank/DDBJ databases">
        <authorList>
            <person name="Heijne W.H."/>
            <person name="Fedorova N.D."/>
            <person name="Nierman W.C."/>
            <person name="Vollebregt A.W."/>
            <person name="Zhao Z."/>
            <person name="Wu L."/>
            <person name="Kumar M."/>
            <person name="Stam H."/>
            <person name="van den Berg M.A."/>
            <person name="Pel H.J."/>
        </authorList>
    </citation>
    <scope>NUCLEOTIDE SEQUENCE [LARGE SCALE GENOMIC DNA]</scope>
    <source>
        <strain evidence="13 14">CBS 393.64</strain>
    </source>
</reference>
<evidence type="ECO:0000256" key="8">
    <source>
        <dbReference type="ARBA" id="ARBA00023239"/>
    </source>
</evidence>
<dbReference type="PANTHER" id="PTHR11240:SF79">
    <property type="entry name" value="RIBONUCLEASE T2"/>
    <property type="match status" value="1"/>
</dbReference>
<dbReference type="RefSeq" id="XP_013324488.1">
    <property type="nucleotide sequence ID" value="XM_013469034.1"/>
</dbReference>
<dbReference type="SUPFAM" id="SSF55895">
    <property type="entry name" value="Ribonuclease Rh-like"/>
    <property type="match status" value="1"/>
</dbReference>
<dbReference type="CDD" id="cd01061">
    <property type="entry name" value="RNase_T2_euk"/>
    <property type="match status" value="1"/>
</dbReference>
<evidence type="ECO:0000256" key="2">
    <source>
        <dbReference type="ARBA" id="ARBA00012571"/>
    </source>
</evidence>
<dbReference type="InterPro" id="IPR018188">
    <property type="entry name" value="RNase_T2_His_AS_1"/>
</dbReference>
<evidence type="ECO:0000256" key="10">
    <source>
        <dbReference type="RuleBase" id="RU004328"/>
    </source>
</evidence>
<dbReference type="InterPro" id="IPR001568">
    <property type="entry name" value="RNase_T2-like"/>
</dbReference>
<sequence length="274" mass="29678">MSFSVRALGLLALSAAQLFNGAHAGVKSCPANSPVSCSSSSSKSSSGSCCLESPGGLLLQTQFWDTDPVTGPTDSWTIHGLWPDNCDGSYQQNCDPSRAYKNITEILQAAGKQSLLDYMKTYWQSNDESPEEFWEHEWATHGTCINTIDPSCYTNYTAGEEAADFFQQVVTLFKSLDTYQALSDANITPSTDQTYDLSDLEAATSKIHDGKTPQLSCSNGELSQIYYYFNLQGNAITGKYIPVDSPDSSNCPKSGIKYLPKSQGSSSSGRRHGG</sequence>
<dbReference type="PANTHER" id="PTHR11240">
    <property type="entry name" value="RIBONUCLEASE T2"/>
    <property type="match status" value="1"/>
</dbReference>
<evidence type="ECO:0000256" key="6">
    <source>
        <dbReference type="ARBA" id="ARBA00023157"/>
    </source>
</evidence>
<evidence type="ECO:0000256" key="11">
    <source>
        <dbReference type="SAM" id="MobiDB-lite"/>
    </source>
</evidence>
<comment type="similarity">
    <text evidence="1 10">Belongs to the RNase T2 family.</text>
</comment>
<dbReference type="EMBL" id="LASV01000535">
    <property type="protein sequence ID" value="KKA17876.1"/>
    <property type="molecule type" value="Genomic_DNA"/>
</dbReference>
<feature type="region of interest" description="Disordered" evidence="11">
    <location>
        <begin position="248"/>
        <end position="274"/>
    </location>
</feature>
<feature type="active site" evidence="9">
    <location>
        <position position="137"/>
    </location>
</feature>
<dbReference type="InterPro" id="IPR033130">
    <property type="entry name" value="RNase_T2_His_AS_2"/>
</dbReference>
<dbReference type="Proteomes" id="UP000053958">
    <property type="component" value="Unassembled WGS sequence"/>
</dbReference>
<dbReference type="OrthoDB" id="435754at2759"/>
<dbReference type="GO" id="GO:0006401">
    <property type="term" value="P:RNA catabolic process"/>
    <property type="evidence" value="ECO:0007669"/>
    <property type="project" value="TreeGrafter"/>
</dbReference>
<proteinExistence type="inferred from homology"/>
<evidence type="ECO:0000313" key="14">
    <source>
        <dbReference type="Proteomes" id="UP000053958"/>
    </source>
</evidence>
<dbReference type="STRING" id="1408163.A0A0F4YJ26"/>
<feature type="active site" evidence="9">
    <location>
        <position position="79"/>
    </location>
</feature>
<dbReference type="GO" id="GO:0005576">
    <property type="term" value="C:extracellular region"/>
    <property type="evidence" value="ECO:0007669"/>
    <property type="project" value="TreeGrafter"/>
</dbReference>
<dbReference type="GO" id="GO:0016787">
    <property type="term" value="F:hydrolase activity"/>
    <property type="evidence" value="ECO:0007669"/>
    <property type="project" value="UniProtKB-KW"/>
</dbReference>
<evidence type="ECO:0000256" key="12">
    <source>
        <dbReference type="SAM" id="SignalP"/>
    </source>
</evidence>
<keyword evidence="7" id="KW-0325">Glycoprotein</keyword>
<protein>
    <recommendedName>
        <fullName evidence="2">ribonuclease T2</fullName>
        <ecNumber evidence="2">4.6.1.19</ecNumber>
    </recommendedName>
</protein>
<feature type="active site" evidence="9">
    <location>
        <position position="141"/>
    </location>
</feature>
<dbReference type="PROSITE" id="PS00530">
    <property type="entry name" value="RNASE_T2_1"/>
    <property type="match status" value="1"/>
</dbReference>
<dbReference type="GO" id="GO:0033897">
    <property type="term" value="F:ribonuclease T2 activity"/>
    <property type="evidence" value="ECO:0007669"/>
    <property type="project" value="UniProtKB-EC"/>
</dbReference>
<keyword evidence="8" id="KW-0456">Lyase</keyword>
<evidence type="ECO:0000313" key="13">
    <source>
        <dbReference type="EMBL" id="KKA17876.1"/>
    </source>
</evidence>
<keyword evidence="6" id="KW-1015">Disulfide bond</keyword>
<keyword evidence="5" id="KW-0378">Hydrolase</keyword>
<dbReference type="PROSITE" id="PS00531">
    <property type="entry name" value="RNASE_T2_2"/>
    <property type="match status" value="1"/>
</dbReference>